<evidence type="ECO:0000313" key="11">
    <source>
        <dbReference type="Proteomes" id="UP000827721"/>
    </source>
</evidence>
<evidence type="ECO:0000256" key="5">
    <source>
        <dbReference type="ARBA" id="ARBA00022989"/>
    </source>
</evidence>
<evidence type="ECO:0000256" key="6">
    <source>
        <dbReference type="ARBA" id="ARBA00023136"/>
    </source>
</evidence>
<evidence type="ECO:0000256" key="1">
    <source>
        <dbReference type="ARBA" id="ARBA00004127"/>
    </source>
</evidence>
<evidence type="ECO:0000256" key="4">
    <source>
        <dbReference type="ARBA" id="ARBA00022692"/>
    </source>
</evidence>
<gene>
    <name evidence="10" type="ORF">JRO89_XSUnG0056200</name>
</gene>
<evidence type="ECO:0000313" key="10">
    <source>
        <dbReference type="EMBL" id="KAH7526425.1"/>
    </source>
</evidence>
<dbReference type="PANTHER" id="PTHR22883:SF127">
    <property type="entry name" value="ZDHHC-TYPE PALMITOYLTRANSFERASE 3-RELATED"/>
    <property type="match status" value="1"/>
</dbReference>
<evidence type="ECO:0000256" key="7">
    <source>
        <dbReference type="ARBA" id="ARBA00023315"/>
    </source>
</evidence>
<organism evidence="10 11">
    <name type="scientific">Xanthoceras sorbifolium</name>
    <dbReference type="NCBI Taxonomy" id="99658"/>
    <lineage>
        <taxon>Eukaryota</taxon>
        <taxon>Viridiplantae</taxon>
        <taxon>Streptophyta</taxon>
        <taxon>Embryophyta</taxon>
        <taxon>Tracheophyta</taxon>
        <taxon>Spermatophyta</taxon>
        <taxon>Magnoliopsida</taxon>
        <taxon>eudicotyledons</taxon>
        <taxon>Gunneridae</taxon>
        <taxon>Pentapetalae</taxon>
        <taxon>rosids</taxon>
        <taxon>malvids</taxon>
        <taxon>Sapindales</taxon>
        <taxon>Sapindaceae</taxon>
        <taxon>Xanthoceroideae</taxon>
        <taxon>Xanthoceras</taxon>
    </lineage>
</organism>
<keyword evidence="7 8" id="KW-0012">Acyltransferase</keyword>
<reference evidence="10 11" key="1">
    <citation type="submission" date="2021-02" db="EMBL/GenBank/DDBJ databases">
        <title>Plant Genome Project.</title>
        <authorList>
            <person name="Zhang R.-G."/>
        </authorList>
    </citation>
    <scope>NUCLEOTIDE SEQUENCE [LARGE SCALE GENOMIC DNA]</scope>
    <source>
        <tissue evidence="10">Leaves</tissue>
    </source>
</reference>
<dbReference type="EC" id="2.3.1.225" evidence="8"/>
<dbReference type="InterPro" id="IPR001594">
    <property type="entry name" value="Palmitoyltrfase_DHHC"/>
</dbReference>
<feature type="transmembrane region" description="Helical" evidence="8">
    <location>
        <begin position="46"/>
        <end position="67"/>
    </location>
</feature>
<dbReference type="PANTHER" id="PTHR22883">
    <property type="entry name" value="ZINC FINGER DHHC DOMAIN CONTAINING PROTEIN"/>
    <property type="match status" value="1"/>
</dbReference>
<comment type="subcellular location">
    <subcellularLocation>
        <location evidence="1">Endomembrane system</location>
        <topology evidence="1">Multi-pass membrane protein</topology>
    </subcellularLocation>
</comment>
<evidence type="ECO:0000256" key="3">
    <source>
        <dbReference type="ARBA" id="ARBA00022679"/>
    </source>
</evidence>
<accession>A0ABQ8GZT7</accession>
<comment type="caution">
    <text evidence="10">The sequence shown here is derived from an EMBL/GenBank/DDBJ whole genome shotgun (WGS) entry which is preliminary data.</text>
</comment>
<dbReference type="PROSITE" id="PS50216">
    <property type="entry name" value="DHHC"/>
    <property type="match status" value="1"/>
</dbReference>
<keyword evidence="4 8" id="KW-0812">Transmembrane</keyword>
<sequence>MVRLHDEKKLLGSLQLIGRCTVSCIFVLLAQFSLSLVPRFFSASPFLLQFALSALLLLVVLGIGSCCRRLLGLHSSAPAFVFFNILFIWSFYVAVVRKVTSSLMDGLFNAEVAIMIIGLCSIQSTDPGLATHETLTSDKLVQSSSFGVDTHNQNSLPLRRIRYCKICKAHIKGLDHHCPAFGNCIGQNNYVLFMVLLVGFLTTETSYLVCSAQCKLSLAFGMGINKPKLGDPVNSIRSHIFKNAYTCYFFFHLCILSFFFPVVRNSRKFGRNSLEINLVGNLAISTMLFSIFQVLWQGVFLMWHVYCICFNVRTDEWINWKKYPEFQVVCSEPGESFSRVTFRNPYDKGILQNIKDFVALRE</sequence>
<comment type="similarity">
    <text evidence="2 8">Belongs to the DHHC palmitoyltransferase family.</text>
</comment>
<dbReference type="Proteomes" id="UP000827721">
    <property type="component" value="Unassembled WGS sequence"/>
</dbReference>
<keyword evidence="11" id="KW-1185">Reference proteome</keyword>
<feature type="transmembrane region" description="Helical" evidence="8">
    <location>
        <begin position="245"/>
        <end position="263"/>
    </location>
</feature>
<proteinExistence type="inferred from homology"/>
<dbReference type="InterPro" id="IPR039859">
    <property type="entry name" value="PFA4/ZDH16/20/ERF2-like"/>
</dbReference>
<feature type="domain" description="Palmitoyltransferase DHHC" evidence="9">
    <location>
        <begin position="159"/>
        <end position="259"/>
    </location>
</feature>
<feature type="transmembrane region" description="Helical" evidence="8">
    <location>
        <begin position="79"/>
        <end position="96"/>
    </location>
</feature>
<name>A0ABQ8GZT7_9ROSI</name>
<feature type="transmembrane region" description="Helical" evidence="8">
    <location>
        <begin position="12"/>
        <end position="34"/>
    </location>
</feature>
<feature type="transmembrane region" description="Helical" evidence="8">
    <location>
        <begin position="283"/>
        <end position="303"/>
    </location>
</feature>
<keyword evidence="5 8" id="KW-1133">Transmembrane helix</keyword>
<keyword evidence="6 8" id="KW-0472">Membrane</keyword>
<evidence type="ECO:0000256" key="2">
    <source>
        <dbReference type="ARBA" id="ARBA00008574"/>
    </source>
</evidence>
<dbReference type="EMBL" id="JAFEMO010000102">
    <property type="protein sequence ID" value="KAH7526425.1"/>
    <property type="molecule type" value="Genomic_DNA"/>
</dbReference>
<protein>
    <recommendedName>
        <fullName evidence="8">S-acyltransferase</fullName>
        <ecNumber evidence="8">2.3.1.225</ecNumber>
    </recommendedName>
    <alternativeName>
        <fullName evidence="8">Palmitoyltransferase</fullName>
    </alternativeName>
</protein>
<keyword evidence="3 8" id="KW-0808">Transferase</keyword>
<evidence type="ECO:0000256" key="8">
    <source>
        <dbReference type="RuleBase" id="RU079119"/>
    </source>
</evidence>
<dbReference type="Pfam" id="PF01529">
    <property type="entry name" value="DHHC"/>
    <property type="match status" value="1"/>
</dbReference>
<evidence type="ECO:0000259" key="9">
    <source>
        <dbReference type="Pfam" id="PF01529"/>
    </source>
</evidence>
<comment type="domain">
    <text evidence="8">The DHHC domain is required for palmitoyltransferase activity.</text>
</comment>
<comment type="catalytic activity">
    <reaction evidence="8">
        <text>L-cysteinyl-[protein] + hexadecanoyl-CoA = S-hexadecanoyl-L-cysteinyl-[protein] + CoA</text>
        <dbReference type="Rhea" id="RHEA:36683"/>
        <dbReference type="Rhea" id="RHEA-COMP:10131"/>
        <dbReference type="Rhea" id="RHEA-COMP:11032"/>
        <dbReference type="ChEBI" id="CHEBI:29950"/>
        <dbReference type="ChEBI" id="CHEBI:57287"/>
        <dbReference type="ChEBI" id="CHEBI:57379"/>
        <dbReference type="ChEBI" id="CHEBI:74151"/>
        <dbReference type="EC" id="2.3.1.225"/>
    </reaction>
</comment>
<feature type="transmembrane region" description="Helical" evidence="8">
    <location>
        <begin position="190"/>
        <end position="210"/>
    </location>
</feature>